<feature type="domain" description="C2H2-type" evidence="6">
    <location>
        <begin position="215"/>
        <end position="240"/>
    </location>
</feature>
<dbReference type="SUPFAM" id="SSF57667">
    <property type="entry name" value="beta-beta-alpha zinc fingers"/>
    <property type="match status" value="4"/>
</dbReference>
<dbReference type="SMART" id="SM00355">
    <property type="entry name" value="ZnF_C2H2"/>
    <property type="match status" value="8"/>
</dbReference>
<reference evidence="7 8" key="1">
    <citation type="journal article" date="2024" name="bioRxiv">
        <title>A reference genome for Trichogramma kaykai: A tiny desert-dwelling parasitoid wasp with competing sex-ratio distorters.</title>
        <authorList>
            <person name="Culotta J."/>
            <person name="Lindsey A.R."/>
        </authorList>
    </citation>
    <scope>NUCLEOTIDE SEQUENCE [LARGE SCALE GENOMIC DNA]</scope>
    <source>
        <strain evidence="7 8">KSX58</strain>
    </source>
</reference>
<evidence type="ECO:0000313" key="7">
    <source>
        <dbReference type="EMBL" id="KAL3405627.1"/>
    </source>
</evidence>
<evidence type="ECO:0000256" key="3">
    <source>
        <dbReference type="ARBA" id="ARBA00022771"/>
    </source>
</evidence>
<organism evidence="7 8">
    <name type="scientific">Trichogramma kaykai</name>
    <dbReference type="NCBI Taxonomy" id="54128"/>
    <lineage>
        <taxon>Eukaryota</taxon>
        <taxon>Metazoa</taxon>
        <taxon>Ecdysozoa</taxon>
        <taxon>Arthropoda</taxon>
        <taxon>Hexapoda</taxon>
        <taxon>Insecta</taxon>
        <taxon>Pterygota</taxon>
        <taxon>Neoptera</taxon>
        <taxon>Endopterygota</taxon>
        <taxon>Hymenoptera</taxon>
        <taxon>Apocrita</taxon>
        <taxon>Proctotrupomorpha</taxon>
        <taxon>Chalcidoidea</taxon>
        <taxon>Trichogrammatidae</taxon>
        <taxon>Trichogramma</taxon>
    </lineage>
</organism>
<name>A0ABD2XLC5_9HYME</name>
<keyword evidence="1" id="KW-0479">Metal-binding</keyword>
<feature type="domain" description="C2H2-type" evidence="6">
    <location>
        <begin position="187"/>
        <end position="210"/>
    </location>
</feature>
<protein>
    <recommendedName>
        <fullName evidence="6">C2H2-type domain-containing protein</fullName>
    </recommendedName>
</protein>
<proteinExistence type="predicted"/>
<dbReference type="Gene3D" id="3.30.160.60">
    <property type="entry name" value="Classic Zinc Finger"/>
    <property type="match status" value="5"/>
</dbReference>
<keyword evidence="2" id="KW-0677">Repeat</keyword>
<comment type="caution">
    <text evidence="7">The sequence shown here is derived from an EMBL/GenBank/DDBJ whole genome shotgun (WGS) entry which is preliminary data.</text>
</comment>
<evidence type="ECO:0000256" key="4">
    <source>
        <dbReference type="ARBA" id="ARBA00022833"/>
    </source>
</evidence>
<sequence length="397" mass="45755">MELSGLSRYDVRVKKEPSDDFLLVNKYKMIEDGPDLGNFQLSPFPDKNSTHSLRKCDVNQESELDDEVEIVVECRDVKPNINSIKFKKIKEDFQNLLSDKKRNNNYQIQNIIKIESVGEIKKKCIRDAAKESNFNVDCELGEQNKKRISSKKSVYSGNTRNCNTCGKKFTQKNIKNHIDSVHNKITHACDRCEKKFTSKSYRKKHIESVHNRITYTCHVCKKTFTNKGNLIVHVQTLHKGITYACDVCGSPFISKRYLERHVDATHVGIVHECTICKKTFAYPANLKRHVRAIHERITYPCKMCGKIFTRKDNLSNHINEIHRCVVYECDACGKKYTQKASLIAHINSAHNGITYPCDLCEKTYKDKRGLNKHIKRCTTKSFQSAEKSSQGNTTQTY</sequence>
<dbReference type="InterPro" id="IPR036236">
    <property type="entry name" value="Znf_C2H2_sf"/>
</dbReference>
<feature type="domain" description="C2H2-type" evidence="6">
    <location>
        <begin position="299"/>
        <end position="322"/>
    </location>
</feature>
<evidence type="ECO:0000256" key="1">
    <source>
        <dbReference type="ARBA" id="ARBA00022723"/>
    </source>
</evidence>
<dbReference type="PROSITE" id="PS00028">
    <property type="entry name" value="ZINC_FINGER_C2H2_1"/>
    <property type="match status" value="6"/>
</dbReference>
<dbReference type="GO" id="GO:0008270">
    <property type="term" value="F:zinc ion binding"/>
    <property type="evidence" value="ECO:0007669"/>
    <property type="project" value="UniProtKB-KW"/>
</dbReference>
<dbReference type="InterPro" id="IPR013087">
    <property type="entry name" value="Znf_C2H2_type"/>
</dbReference>
<keyword evidence="3 5" id="KW-0863">Zinc-finger</keyword>
<gene>
    <name evidence="7" type="ORF">TKK_001999</name>
</gene>
<accession>A0ABD2XLC5</accession>
<dbReference type="PANTHER" id="PTHR24409:SF295">
    <property type="entry name" value="AZ2-RELATED"/>
    <property type="match status" value="1"/>
</dbReference>
<feature type="domain" description="C2H2-type" evidence="6">
    <location>
        <begin position="243"/>
        <end position="268"/>
    </location>
</feature>
<evidence type="ECO:0000256" key="2">
    <source>
        <dbReference type="ARBA" id="ARBA00022737"/>
    </source>
</evidence>
<dbReference type="Pfam" id="PF12874">
    <property type="entry name" value="zf-met"/>
    <property type="match status" value="1"/>
</dbReference>
<dbReference type="Proteomes" id="UP001627154">
    <property type="component" value="Unassembled WGS sequence"/>
</dbReference>
<dbReference type="EMBL" id="JBJJXI010000020">
    <property type="protein sequence ID" value="KAL3405627.1"/>
    <property type="molecule type" value="Genomic_DNA"/>
</dbReference>
<evidence type="ECO:0000259" key="6">
    <source>
        <dbReference type="PROSITE" id="PS50157"/>
    </source>
</evidence>
<feature type="domain" description="C2H2-type" evidence="6">
    <location>
        <begin position="271"/>
        <end position="294"/>
    </location>
</feature>
<dbReference type="Pfam" id="PF00096">
    <property type="entry name" value="zf-C2H2"/>
    <property type="match status" value="5"/>
</dbReference>
<keyword evidence="8" id="KW-1185">Reference proteome</keyword>
<dbReference type="AlphaFoldDB" id="A0ABD2XLC5"/>
<evidence type="ECO:0000256" key="5">
    <source>
        <dbReference type="PROSITE-ProRule" id="PRU00042"/>
    </source>
</evidence>
<feature type="domain" description="C2H2-type" evidence="6">
    <location>
        <begin position="355"/>
        <end position="388"/>
    </location>
</feature>
<dbReference type="PROSITE" id="PS50157">
    <property type="entry name" value="ZINC_FINGER_C2H2_2"/>
    <property type="match status" value="7"/>
</dbReference>
<keyword evidence="4" id="KW-0862">Zinc</keyword>
<dbReference type="PANTHER" id="PTHR24409">
    <property type="entry name" value="ZINC FINGER PROTEIN 142"/>
    <property type="match status" value="1"/>
</dbReference>
<evidence type="ECO:0000313" key="8">
    <source>
        <dbReference type="Proteomes" id="UP001627154"/>
    </source>
</evidence>
<feature type="domain" description="C2H2-type" evidence="6">
    <location>
        <begin position="327"/>
        <end position="352"/>
    </location>
</feature>